<dbReference type="EMBL" id="VOEI01000001">
    <property type="protein sequence ID" value="TWR28000.1"/>
    <property type="molecule type" value="Genomic_DNA"/>
</dbReference>
<dbReference type="InterPro" id="IPR007742">
    <property type="entry name" value="NosD_dom"/>
</dbReference>
<gene>
    <name evidence="4" type="ORF">FPZ42_01930</name>
</gene>
<dbReference type="RefSeq" id="WP_146268811.1">
    <property type="nucleotide sequence ID" value="NZ_VOEI01000001.1"/>
</dbReference>
<dbReference type="Proteomes" id="UP000318010">
    <property type="component" value="Unassembled WGS sequence"/>
</dbReference>
<evidence type="ECO:0000313" key="4">
    <source>
        <dbReference type="EMBL" id="TWR28000.1"/>
    </source>
</evidence>
<dbReference type="SMART" id="SM00710">
    <property type="entry name" value="PbH1"/>
    <property type="match status" value="11"/>
</dbReference>
<keyword evidence="1" id="KW-0732">Signal</keyword>
<dbReference type="InterPro" id="IPR011050">
    <property type="entry name" value="Pectin_lyase_fold/virulence"/>
</dbReference>
<evidence type="ECO:0000313" key="5">
    <source>
        <dbReference type="Proteomes" id="UP000318010"/>
    </source>
</evidence>
<feature type="signal peptide" evidence="1">
    <location>
        <begin position="1"/>
        <end position="23"/>
    </location>
</feature>
<accession>A0A563U9J2</accession>
<protein>
    <submittedName>
        <fullName evidence="4">Uncharacterized protein</fullName>
    </submittedName>
</protein>
<dbReference type="Pfam" id="PF05048">
    <property type="entry name" value="NosD"/>
    <property type="match status" value="1"/>
</dbReference>
<evidence type="ECO:0000256" key="1">
    <source>
        <dbReference type="SAM" id="SignalP"/>
    </source>
</evidence>
<evidence type="ECO:0000259" key="2">
    <source>
        <dbReference type="Pfam" id="PF05048"/>
    </source>
</evidence>
<dbReference type="Pfam" id="PF12708">
    <property type="entry name" value="Pect-lyase_RHGA_epim"/>
    <property type="match status" value="1"/>
</dbReference>
<comment type="caution">
    <text evidence="4">The sequence shown here is derived from an EMBL/GenBank/DDBJ whole genome shotgun (WGS) entry which is preliminary data.</text>
</comment>
<sequence length="497" mass="54188">MLIKQIRALTLSILCLYSGAALANGFKNNTQDTVTVNVKTAGAKGDGATDDFDAINKVLKTNQGPLKMYFPAGRYRITRTLTTTYPGTVFTFDKGARLVIAGNLNGGIKIANDYCDVRNGYIEGNGQTADNDPNHGFGVMLFGASHCKIVNTTFDKVSGNNIAVYHNNTQGSSYNLIKNNTLINPAYSRLKNIDAGGIMLGYSGDNYFHTYNVVEGNTVDGNGVLAIGVGIIGHGKNNTFKNNVIKNCLRYGIIAYNHVYTTMTLQSTSILYNKVSNIGNVNSSEPWGMGIYLMQSHYSKVIGNTVSNTLLNTDNSNILPPGAISLNGCISSLVKDNSILNSQKFGIAISQSYNTNITNNIIDGVKKSGLYILNTSFNSITGNTIKNIGEYAVLGAFYYTGLPAFNYFNVEKYKRIVTGDSITISNNKFYCNSDKVFNIQGDNADPTKNNPGTLFRNSTITNNTFYRPSSSQDFMILNKFDKNTINTKGNRFLLKAN</sequence>
<dbReference type="SUPFAM" id="SSF51126">
    <property type="entry name" value="Pectin lyase-like"/>
    <property type="match status" value="2"/>
</dbReference>
<dbReference type="AlphaFoldDB" id="A0A563U9J2"/>
<feature type="chain" id="PRO_5021763777" evidence="1">
    <location>
        <begin position="24"/>
        <end position="497"/>
    </location>
</feature>
<dbReference type="InterPro" id="IPR012334">
    <property type="entry name" value="Pectin_lyas_fold"/>
</dbReference>
<proteinExistence type="predicted"/>
<feature type="domain" description="Periplasmic copper-binding protein NosD beta helix" evidence="2">
    <location>
        <begin position="280"/>
        <end position="438"/>
    </location>
</feature>
<name>A0A563U9J2_9SPHI</name>
<dbReference type="Gene3D" id="2.160.20.10">
    <property type="entry name" value="Single-stranded right-handed beta-helix, Pectin lyase-like"/>
    <property type="match status" value="2"/>
</dbReference>
<dbReference type="InterPro" id="IPR006626">
    <property type="entry name" value="PbH1"/>
</dbReference>
<feature type="domain" description="Rhamnogalacturonase A/B/Epimerase-like pectate lyase" evidence="3">
    <location>
        <begin position="36"/>
        <end position="249"/>
    </location>
</feature>
<dbReference type="InterPro" id="IPR024535">
    <property type="entry name" value="RHGA/B-epi-like_pectate_lyase"/>
</dbReference>
<keyword evidence="5" id="KW-1185">Reference proteome</keyword>
<reference evidence="4 5" key="1">
    <citation type="submission" date="2019-07" db="EMBL/GenBank/DDBJ databases">
        <authorList>
            <person name="Kim J."/>
        </authorList>
    </citation>
    <scope>NUCLEOTIDE SEQUENCE [LARGE SCALE GENOMIC DNA]</scope>
    <source>
        <strain evidence="4 5">MJ1a</strain>
    </source>
</reference>
<organism evidence="4 5">
    <name type="scientific">Mucilaginibacter achroorhodeus</name>
    <dbReference type="NCBI Taxonomy" id="2599294"/>
    <lineage>
        <taxon>Bacteria</taxon>
        <taxon>Pseudomonadati</taxon>
        <taxon>Bacteroidota</taxon>
        <taxon>Sphingobacteriia</taxon>
        <taxon>Sphingobacteriales</taxon>
        <taxon>Sphingobacteriaceae</taxon>
        <taxon>Mucilaginibacter</taxon>
    </lineage>
</organism>
<dbReference type="OrthoDB" id="253409at2"/>
<evidence type="ECO:0000259" key="3">
    <source>
        <dbReference type="Pfam" id="PF12708"/>
    </source>
</evidence>